<evidence type="ECO:0000256" key="1">
    <source>
        <dbReference type="ARBA" id="ARBA00022723"/>
    </source>
</evidence>
<gene>
    <name evidence="3" type="ORF">KSF_034140</name>
</gene>
<dbReference type="InterPro" id="IPR013096">
    <property type="entry name" value="Cupin_2"/>
</dbReference>
<dbReference type="SUPFAM" id="SSF51182">
    <property type="entry name" value="RmlC-like cupins"/>
    <property type="match status" value="1"/>
</dbReference>
<sequence>MSYTVLTRDELPHDGNVYEFQGYLHGETNVSFIWVDMPPGDSVRLHKHPYGEIFVIQEGRVTFTVGSETLAAKAGQVVIVPAETPHKFVNSGDGPLRQIDIHQSPQFITDWLED</sequence>
<accession>A0A8J3IQ46</accession>
<organism evidence="3 4">
    <name type="scientific">Reticulibacter mediterranei</name>
    <dbReference type="NCBI Taxonomy" id="2778369"/>
    <lineage>
        <taxon>Bacteria</taxon>
        <taxon>Bacillati</taxon>
        <taxon>Chloroflexota</taxon>
        <taxon>Ktedonobacteria</taxon>
        <taxon>Ktedonobacterales</taxon>
        <taxon>Reticulibacteraceae</taxon>
        <taxon>Reticulibacter</taxon>
    </lineage>
</organism>
<dbReference type="GO" id="GO:0046872">
    <property type="term" value="F:metal ion binding"/>
    <property type="evidence" value="ECO:0007669"/>
    <property type="project" value="UniProtKB-KW"/>
</dbReference>
<dbReference type="EMBL" id="BNJK01000001">
    <property type="protein sequence ID" value="GHO93366.1"/>
    <property type="molecule type" value="Genomic_DNA"/>
</dbReference>
<comment type="caution">
    <text evidence="3">The sequence shown here is derived from an EMBL/GenBank/DDBJ whole genome shotgun (WGS) entry which is preliminary data.</text>
</comment>
<name>A0A8J3IQ46_9CHLR</name>
<evidence type="ECO:0000313" key="3">
    <source>
        <dbReference type="EMBL" id="GHO93366.1"/>
    </source>
</evidence>
<dbReference type="PANTHER" id="PTHR35848">
    <property type="entry name" value="OXALATE-BINDING PROTEIN"/>
    <property type="match status" value="1"/>
</dbReference>
<keyword evidence="4" id="KW-1185">Reference proteome</keyword>
<feature type="domain" description="Cupin type-2" evidence="2">
    <location>
        <begin position="34"/>
        <end position="101"/>
    </location>
</feature>
<dbReference type="InterPro" id="IPR051610">
    <property type="entry name" value="GPI/OXD"/>
</dbReference>
<dbReference type="Pfam" id="PF07883">
    <property type="entry name" value="Cupin_2"/>
    <property type="match status" value="1"/>
</dbReference>
<dbReference type="Gene3D" id="2.60.120.10">
    <property type="entry name" value="Jelly Rolls"/>
    <property type="match status" value="1"/>
</dbReference>
<dbReference type="AlphaFoldDB" id="A0A8J3IQ46"/>
<reference evidence="3" key="1">
    <citation type="submission" date="2020-10" db="EMBL/GenBank/DDBJ databases">
        <title>Taxonomic study of unclassified bacteria belonging to the class Ktedonobacteria.</title>
        <authorList>
            <person name="Yabe S."/>
            <person name="Wang C.M."/>
            <person name="Zheng Y."/>
            <person name="Sakai Y."/>
            <person name="Cavaletti L."/>
            <person name="Monciardini P."/>
            <person name="Donadio S."/>
        </authorList>
    </citation>
    <scope>NUCLEOTIDE SEQUENCE</scope>
    <source>
        <strain evidence="3">ID150040</strain>
    </source>
</reference>
<dbReference type="RefSeq" id="WP_220204153.1">
    <property type="nucleotide sequence ID" value="NZ_BNJK01000001.1"/>
</dbReference>
<proteinExistence type="predicted"/>
<dbReference type="InterPro" id="IPR014710">
    <property type="entry name" value="RmlC-like_jellyroll"/>
</dbReference>
<protein>
    <recommendedName>
        <fullName evidence="2">Cupin type-2 domain-containing protein</fullName>
    </recommendedName>
</protein>
<dbReference type="PANTHER" id="PTHR35848:SF6">
    <property type="entry name" value="CUPIN TYPE-2 DOMAIN-CONTAINING PROTEIN"/>
    <property type="match status" value="1"/>
</dbReference>
<dbReference type="Proteomes" id="UP000597444">
    <property type="component" value="Unassembled WGS sequence"/>
</dbReference>
<evidence type="ECO:0000313" key="4">
    <source>
        <dbReference type="Proteomes" id="UP000597444"/>
    </source>
</evidence>
<evidence type="ECO:0000259" key="2">
    <source>
        <dbReference type="Pfam" id="PF07883"/>
    </source>
</evidence>
<keyword evidence="1" id="KW-0479">Metal-binding</keyword>
<dbReference type="InterPro" id="IPR011051">
    <property type="entry name" value="RmlC_Cupin_sf"/>
</dbReference>